<dbReference type="NCBIfam" id="NF033542">
    <property type="entry name" value="transpos_IS110"/>
    <property type="match status" value="1"/>
</dbReference>
<dbReference type="EMBL" id="FOMW01000015">
    <property type="protein sequence ID" value="SFF01211.1"/>
    <property type="molecule type" value="Genomic_DNA"/>
</dbReference>
<dbReference type="Pfam" id="PF01548">
    <property type="entry name" value="DEDD_Tnp_IS110"/>
    <property type="match status" value="1"/>
</dbReference>
<sequence>MSDIITVGLDLAKNVFQVHGADGAGRAVLRKKLRRTQVLVFFSQLPRCLVAMEACGGAHFWGREIGKLGHEVRLIPPAYVKPFVKRQKNDAADAEAICEAAVRPSMRFVPVKSEDLQGAAMVFRVRELLIGQRTQANNALRGHLTEFGEVVPQGAANAARLSAIIEDPSSGLPEEAR</sequence>
<dbReference type="RefSeq" id="WP_143092474.1">
    <property type="nucleotide sequence ID" value="NZ_FOMW01000015.1"/>
</dbReference>
<protein>
    <submittedName>
        <fullName evidence="2">Transposase</fullName>
    </submittedName>
</protein>
<dbReference type="InterPro" id="IPR047650">
    <property type="entry name" value="Transpos_IS110"/>
</dbReference>
<dbReference type="OrthoDB" id="7724311at2"/>
<gene>
    <name evidence="2" type="ORF">SAMN04488523_1151</name>
</gene>
<dbReference type="AlphaFoldDB" id="A0A1I2F9K6"/>
<dbReference type="Proteomes" id="UP000198977">
    <property type="component" value="Unassembled WGS sequence"/>
</dbReference>
<dbReference type="GO" id="GO:0006313">
    <property type="term" value="P:DNA transposition"/>
    <property type="evidence" value="ECO:0007669"/>
    <property type="project" value="InterPro"/>
</dbReference>
<dbReference type="PANTHER" id="PTHR33055">
    <property type="entry name" value="TRANSPOSASE FOR INSERTION SEQUENCE ELEMENT IS1111A"/>
    <property type="match status" value="1"/>
</dbReference>
<evidence type="ECO:0000313" key="2">
    <source>
        <dbReference type="EMBL" id="SFF01211.1"/>
    </source>
</evidence>
<dbReference type="STRING" id="74348.SAMN04488523_1151"/>
<dbReference type="GO" id="GO:0004803">
    <property type="term" value="F:transposase activity"/>
    <property type="evidence" value="ECO:0007669"/>
    <property type="project" value="InterPro"/>
</dbReference>
<reference evidence="2 3" key="1">
    <citation type="submission" date="2016-10" db="EMBL/GenBank/DDBJ databases">
        <authorList>
            <person name="de Groot N.N."/>
        </authorList>
    </citation>
    <scope>NUCLEOTIDE SEQUENCE [LARGE SCALE GENOMIC DNA]</scope>
    <source>
        <strain evidence="2 3">DSM 11443</strain>
    </source>
</reference>
<evidence type="ECO:0000313" key="3">
    <source>
        <dbReference type="Proteomes" id="UP000198977"/>
    </source>
</evidence>
<dbReference type="PANTHER" id="PTHR33055:SF3">
    <property type="entry name" value="PUTATIVE TRANSPOSASE FOR IS117-RELATED"/>
    <property type="match status" value="1"/>
</dbReference>
<dbReference type="GO" id="GO:0003677">
    <property type="term" value="F:DNA binding"/>
    <property type="evidence" value="ECO:0007669"/>
    <property type="project" value="InterPro"/>
</dbReference>
<name>A0A1I2F9K6_9RHOB</name>
<feature type="non-terminal residue" evidence="2">
    <location>
        <position position="177"/>
    </location>
</feature>
<organism evidence="2 3">
    <name type="scientific">Sulfitobacter brevis</name>
    <dbReference type="NCBI Taxonomy" id="74348"/>
    <lineage>
        <taxon>Bacteria</taxon>
        <taxon>Pseudomonadati</taxon>
        <taxon>Pseudomonadota</taxon>
        <taxon>Alphaproteobacteria</taxon>
        <taxon>Rhodobacterales</taxon>
        <taxon>Roseobacteraceae</taxon>
        <taxon>Sulfitobacter</taxon>
    </lineage>
</organism>
<dbReference type="InterPro" id="IPR002525">
    <property type="entry name" value="Transp_IS110-like_N"/>
</dbReference>
<evidence type="ECO:0000259" key="1">
    <source>
        <dbReference type="Pfam" id="PF01548"/>
    </source>
</evidence>
<accession>A0A1I2F9K6</accession>
<keyword evidence="3" id="KW-1185">Reference proteome</keyword>
<feature type="domain" description="Transposase IS110-like N-terminal" evidence="1">
    <location>
        <begin position="7"/>
        <end position="147"/>
    </location>
</feature>
<proteinExistence type="predicted"/>